<proteinExistence type="predicted"/>
<sequence>MAEETDGLGPPELDMDKVRGAGRRRRMVLAGSGAAVVLVGVAAVVLAVGGSGGSGSGGETVAAAGSSSSHGATTSGPSPTPTSAPPAITATGPDGGVVRIVPSGSGSVRYTLSLDPSGHCDHMLTMVLPPPFATTPPSGTKAKVVTVPSSLWTTPAGSEACRYIVDLGPLTSSPSSR</sequence>
<protein>
    <submittedName>
        <fullName evidence="3">Uncharacterized protein</fullName>
    </submittedName>
</protein>
<dbReference type="Proteomes" id="UP001499854">
    <property type="component" value="Unassembled WGS sequence"/>
</dbReference>
<keyword evidence="2" id="KW-1133">Transmembrane helix</keyword>
<gene>
    <name evidence="3" type="ORF">GCM10009838_65470</name>
</gene>
<organism evidence="3 4">
    <name type="scientific">Catenulispora subtropica</name>
    <dbReference type="NCBI Taxonomy" id="450798"/>
    <lineage>
        <taxon>Bacteria</taxon>
        <taxon>Bacillati</taxon>
        <taxon>Actinomycetota</taxon>
        <taxon>Actinomycetes</taxon>
        <taxon>Catenulisporales</taxon>
        <taxon>Catenulisporaceae</taxon>
        <taxon>Catenulispora</taxon>
    </lineage>
</organism>
<evidence type="ECO:0000313" key="3">
    <source>
        <dbReference type="EMBL" id="GAA1992563.1"/>
    </source>
</evidence>
<feature type="transmembrane region" description="Helical" evidence="2">
    <location>
        <begin position="27"/>
        <end position="48"/>
    </location>
</feature>
<reference evidence="4" key="1">
    <citation type="journal article" date="2019" name="Int. J. Syst. Evol. Microbiol.">
        <title>The Global Catalogue of Microorganisms (GCM) 10K type strain sequencing project: providing services to taxonomists for standard genome sequencing and annotation.</title>
        <authorList>
            <consortium name="The Broad Institute Genomics Platform"/>
            <consortium name="The Broad Institute Genome Sequencing Center for Infectious Disease"/>
            <person name="Wu L."/>
            <person name="Ma J."/>
        </authorList>
    </citation>
    <scope>NUCLEOTIDE SEQUENCE [LARGE SCALE GENOMIC DNA]</scope>
    <source>
        <strain evidence="4">JCM 16013</strain>
    </source>
</reference>
<evidence type="ECO:0000256" key="2">
    <source>
        <dbReference type="SAM" id="Phobius"/>
    </source>
</evidence>
<name>A0ABP5E8C9_9ACTN</name>
<comment type="caution">
    <text evidence="3">The sequence shown here is derived from an EMBL/GenBank/DDBJ whole genome shotgun (WGS) entry which is preliminary data.</text>
</comment>
<keyword evidence="4" id="KW-1185">Reference proteome</keyword>
<evidence type="ECO:0000313" key="4">
    <source>
        <dbReference type="Proteomes" id="UP001499854"/>
    </source>
</evidence>
<feature type="compositionally biased region" description="Low complexity" evidence="1">
    <location>
        <begin position="59"/>
        <end position="77"/>
    </location>
</feature>
<dbReference type="EMBL" id="BAAAQM010000048">
    <property type="protein sequence ID" value="GAA1992563.1"/>
    <property type="molecule type" value="Genomic_DNA"/>
</dbReference>
<keyword evidence="2" id="KW-0812">Transmembrane</keyword>
<accession>A0ABP5E8C9</accession>
<feature type="region of interest" description="Disordered" evidence="1">
    <location>
        <begin position="52"/>
        <end position="95"/>
    </location>
</feature>
<keyword evidence="2" id="KW-0472">Membrane</keyword>
<evidence type="ECO:0000256" key="1">
    <source>
        <dbReference type="SAM" id="MobiDB-lite"/>
    </source>
</evidence>